<proteinExistence type="inferred from homology"/>
<comment type="subunit">
    <text evidence="5">Homodimer.</text>
</comment>
<evidence type="ECO:0000256" key="5">
    <source>
        <dbReference type="HAMAP-Rule" id="MF_01685"/>
    </source>
</evidence>
<dbReference type="InterPro" id="IPR023753">
    <property type="entry name" value="FAD/NAD-binding_dom"/>
</dbReference>
<accession>A0A7Y0L3C6</accession>
<dbReference type="InterPro" id="IPR050097">
    <property type="entry name" value="Ferredoxin-NADP_redctase_2"/>
</dbReference>
<evidence type="ECO:0000256" key="3">
    <source>
        <dbReference type="ARBA" id="ARBA00022857"/>
    </source>
</evidence>
<dbReference type="Proteomes" id="UP000533476">
    <property type="component" value="Unassembled WGS sequence"/>
</dbReference>
<feature type="binding site" evidence="5">
    <location>
        <position position="46"/>
    </location>
    <ligand>
        <name>FAD</name>
        <dbReference type="ChEBI" id="CHEBI:57692"/>
    </ligand>
</feature>
<protein>
    <recommendedName>
        <fullName evidence="5">Ferredoxin--NADP reductase</fullName>
        <shortName evidence="5">FNR</shortName>
        <shortName evidence="5">Fd-NADP(+) reductase</shortName>
        <ecNumber evidence="5">1.18.1.2</ecNumber>
    </recommendedName>
</protein>
<keyword evidence="1 5" id="KW-0285">Flavoprotein</keyword>
<dbReference type="PRINTS" id="PR00368">
    <property type="entry name" value="FADPNR"/>
</dbReference>
<organism evidence="7 8">
    <name type="scientific">Sulfobacillus harzensis</name>
    <dbReference type="NCBI Taxonomy" id="2729629"/>
    <lineage>
        <taxon>Bacteria</taxon>
        <taxon>Bacillati</taxon>
        <taxon>Bacillota</taxon>
        <taxon>Clostridia</taxon>
        <taxon>Eubacteriales</taxon>
        <taxon>Clostridiales Family XVII. Incertae Sedis</taxon>
        <taxon>Sulfobacillus</taxon>
    </lineage>
</organism>
<feature type="binding site" evidence="5">
    <location>
        <position position="33"/>
    </location>
    <ligand>
        <name>FAD</name>
        <dbReference type="ChEBI" id="CHEBI:57692"/>
    </ligand>
</feature>
<comment type="catalytic activity">
    <reaction evidence="5">
        <text>2 reduced [2Fe-2S]-[ferredoxin] + NADP(+) + H(+) = 2 oxidized [2Fe-2S]-[ferredoxin] + NADPH</text>
        <dbReference type="Rhea" id="RHEA:20125"/>
        <dbReference type="Rhea" id="RHEA-COMP:10000"/>
        <dbReference type="Rhea" id="RHEA-COMP:10001"/>
        <dbReference type="ChEBI" id="CHEBI:15378"/>
        <dbReference type="ChEBI" id="CHEBI:33737"/>
        <dbReference type="ChEBI" id="CHEBI:33738"/>
        <dbReference type="ChEBI" id="CHEBI:57783"/>
        <dbReference type="ChEBI" id="CHEBI:58349"/>
        <dbReference type="EC" id="1.18.1.2"/>
    </reaction>
</comment>
<comment type="caution">
    <text evidence="5">Lacks conserved residue(s) required for the propagation of feature annotation.</text>
</comment>
<keyword evidence="3 5" id="KW-0521">NADP</keyword>
<comment type="similarity">
    <text evidence="5">Belongs to the ferredoxin--NADP reductase type 2 family.</text>
</comment>
<dbReference type="PANTHER" id="PTHR48105">
    <property type="entry name" value="THIOREDOXIN REDUCTASE 1-RELATED-RELATED"/>
    <property type="match status" value="1"/>
</dbReference>
<name>A0A7Y0L3C6_9FIRM</name>
<dbReference type="EMBL" id="JABBVZ010000004">
    <property type="protein sequence ID" value="NMP21129.1"/>
    <property type="molecule type" value="Genomic_DNA"/>
</dbReference>
<dbReference type="AlphaFoldDB" id="A0A7Y0L3C6"/>
<keyword evidence="8" id="KW-1185">Reference proteome</keyword>
<dbReference type="InterPro" id="IPR036188">
    <property type="entry name" value="FAD/NAD-bd_sf"/>
</dbReference>
<dbReference type="HAMAP" id="MF_01685">
    <property type="entry name" value="FENR2"/>
    <property type="match status" value="1"/>
</dbReference>
<keyword evidence="4 5" id="KW-0560">Oxidoreductase</keyword>
<comment type="caution">
    <text evidence="7">The sequence shown here is derived from an EMBL/GenBank/DDBJ whole genome shotgun (WGS) entry which is preliminary data.</text>
</comment>
<gene>
    <name evidence="7" type="ORF">HIJ39_01990</name>
</gene>
<feature type="binding site" evidence="5">
    <location>
        <position position="86"/>
    </location>
    <ligand>
        <name>FAD</name>
        <dbReference type="ChEBI" id="CHEBI:57692"/>
    </ligand>
</feature>
<dbReference type="PRINTS" id="PR00469">
    <property type="entry name" value="PNDRDTASEII"/>
</dbReference>
<dbReference type="SUPFAM" id="SSF51905">
    <property type="entry name" value="FAD/NAD(P)-binding domain"/>
    <property type="match status" value="1"/>
</dbReference>
<evidence type="ECO:0000256" key="4">
    <source>
        <dbReference type="ARBA" id="ARBA00023002"/>
    </source>
</evidence>
<feature type="binding site" evidence="5">
    <location>
        <position position="41"/>
    </location>
    <ligand>
        <name>FAD</name>
        <dbReference type="ChEBI" id="CHEBI:57692"/>
    </ligand>
</feature>
<evidence type="ECO:0000259" key="6">
    <source>
        <dbReference type="Pfam" id="PF07992"/>
    </source>
</evidence>
<evidence type="ECO:0000256" key="1">
    <source>
        <dbReference type="ARBA" id="ARBA00022630"/>
    </source>
</evidence>
<dbReference type="Pfam" id="PF07992">
    <property type="entry name" value="Pyr_redox_2"/>
    <property type="match status" value="1"/>
</dbReference>
<feature type="binding site" evidence="5">
    <location>
        <position position="328"/>
    </location>
    <ligand>
        <name>FAD</name>
        <dbReference type="ChEBI" id="CHEBI:57692"/>
    </ligand>
</feature>
<dbReference type="EC" id="1.18.1.2" evidence="5"/>
<dbReference type="InterPro" id="IPR022890">
    <property type="entry name" value="Fd--NADP_Rdtase_type_2"/>
</dbReference>
<dbReference type="GO" id="GO:0050660">
    <property type="term" value="F:flavin adenine dinucleotide binding"/>
    <property type="evidence" value="ECO:0007669"/>
    <property type="project" value="UniProtKB-UniRule"/>
</dbReference>
<comment type="cofactor">
    <cofactor evidence="5">
        <name>FAD</name>
        <dbReference type="ChEBI" id="CHEBI:57692"/>
    </cofactor>
    <text evidence="5">Binds 1 FAD per subunit.</text>
</comment>
<feature type="binding site" evidence="5">
    <location>
        <position position="124"/>
    </location>
    <ligand>
        <name>FAD</name>
        <dbReference type="ChEBI" id="CHEBI:57692"/>
    </ligand>
</feature>
<dbReference type="RefSeq" id="WP_169096158.1">
    <property type="nucleotide sequence ID" value="NZ_JABBVZ010000004.1"/>
</dbReference>
<sequence>MEATDIIVIGGGPVGLFAATMAKLHGMSCTVIESLPELGGQLYALYPEKPIYDVAGFYGITGKDLALRLIEQADHFSPHFVLGESVQSIAAEEQPDGPLVYQVTTGNNTFWARAILVTVGIGAFIPRKLPAQGADRFEDHGVYYLMPPLDHFRGRRVLVVGGGDTALDWTLAIAPRAQHVTLIHRRTQFRGQEESIRLIYESPVISVKTPYELVSVEGQDAIEAVTVKESQSGAEERWEMDDVVGGLGFLPSLGPVKTWGLDLDGNTIRVDPSSMATNFPGVYAAGDVAQYPGKVKLIATGFGEIGIAINHIRTYLDPSKRGHLPHSTNLKNIPKV</sequence>
<dbReference type="Gene3D" id="3.50.50.60">
    <property type="entry name" value="FAD/NAD(P)-binding domain"/>
    <property type="match status" value="2"/>
</dbReference>
<evidence type="ECO:0000313" key="7">
    <source>
        <dbReference type="EMBL" id="NMP21129.1"/>
    </source>
</evidence>
<dbReference type="GO" id="GO:0004324">
    <property type="term" value="F:ferredoxin-NADP+ reductase activity"/>
    <property type="evidence" value="ECO:0007669"/>
    <property type="project" value="UniProtKB-UniRule"/>
</dbReference>
<feature type="binding site" evidence="5">
    <location>
        <position position="287"/>
    </location>
    <ligand>
        <name>FAD</name>
        <dbReference type="ChEBI" id="CHEBI:57692"/>
    </ligand>
</feature>
<feature type="domain" description="FAD/NAD(P)-binding" evidence="6">
    <location>
        <begin position="5"/>
        <end position="293"/>
    </location>
</feature>
<dbReference type="GO" id="GO:0050661">
    <property type="term" value="F:NADP binding"/>
    <property type="evidence" value="ECO:0007669"/>
    <property type="project" value="UniProtKB-UniRule"/>
</dbReference>
<evidence type="ECO:0000313" key="8">
    <source>
        <dbReference type="Proteomes" id="UP000533476"/>
    </source>
</evidence>
<reference evidence="7 8" key="1">
    <citation type="submission" date="2020-04" db="EMBL/GenBank/DDBJ databases">
        <authorList>
            <person name="Zhang R."/>
            <person name="Schippers A."/>
        </authorList>
    </citation>
    <scope>NUCLEOTIDE SEQUENCE [LARGE SCALE GENOMIC DNA]</scope>
    <source>
        <strain evidence="7 8">DSM 109850</strain>
    </source>
</reference>
<evidence type="ECO:0000256" key="2">
    <source>
        <dbReference type="ARBA" id="ARBA00022827"/>
    </source>
</evidence>
<keyword evidence="2 5" id="KW-0274">FAD</keyword>